<name>A0AC34QHY1_9BILA</name>
<evidence type="ECO:0000313" key="1">
    <source>
        <dbReference type="Proteomes" id="UP000887576"/>
    </source>
</evidence>
<protein>
    <submittedName>
        <fullName evidence="2">G-protein coupled receptors family 1 profile domain-containing protein</fullName>
    </submittedName>
</protein>
<dbReference type="Proteomes" id="UP000887576">
    <property type="component" value="Unplaced"/>
</dbReference>
<evidence type="ECO:0000313" key="2">
    <source>
        <dbReference type="WBParaSite" id="JU765_v2.g16429.t1"/>
    </source>
</evidence>
<accession>A0AC34QHY1</accession>
<sequence length="338" mass="38960">MDEYDDSWPWRFMGRIIDLYFLPFICLTGLALNVACLIVFSRRHSHPLVPTLIVLSVCDSLQLLFSLFVLFLPALHDHLEMDRFGLVAQIAYIATGTLAGGLLASNCASIWTMCYVTIQRHQAIVQPLSTVNTDKSLSKAVLPLIGIAIMALLFNAPVWFQYSWSIFRVEGTSRWLLIHQPSTLWKNDDYRFIMHKIFYPIAVYLIPLILVSVLNMRMLSYIALRRIQSVGHSRRMARERRSTYLLISIVVLFFLCHTGGLIIRFVDHQKYENSACFIFLKDLVNVLFNVNSFANPMLYFFFTKQFKDLRTHWATNWTSSAHKNLLKTMPSCKSASSL</sequence>
<proteinExistence type="predicted"/>
<dbReference type="WBParaSite" id="JU765_v2.g16429.t1">
    <property type="protein sequence ID" value="JU765_v2.g16429.t1"/>
    <property type="gene ID" value="JU765_v2.g16429"/>
</dbReference>
<reference evidence="2" key="1">
    <citation type="submission" date="2022-11" db="UniProtKB">
        <authorList>
            <consortium name="WormBaseParasite"/>
        </authorList>
    </citation>
    <scope>IDENTIFICATION</scope>
</reference>
<organism evidence="1 2">
    <name type="scientific">Panagrolaimus sp. JU765</name>
    <dbReference type="NCBI Taxonomy" id="591449"/>
    <lineage>
        <taxon>Eukaryota</taxon>
        <taxon>Metazoa</taxon>
        <taxon>Ecdysozoa</taxon>
        <taxon>Nematoda</taxon>
        <taxon>Chromadorea</taxon>
        <taxon>Rhabditida</taxon>
        <taxon>Tylenchina</taxon>
        <taxon>Panagrolaimomorpha</taxon>
        <taxon>Panagrolaimoidea</taxon>
        <taxon>Panagrolaimidae</taxon>
        <taxon>Panagrolaimus</taxon>
    </lineage>
</organism>